<dbReference type="Ensembl" id="ENSPSTT00000013007.1">
    <property type="protein sequence ID" value="ENSPSTP00000012403.1"/>
    <property type="gene ID" value="ENSPSTG00000008753.1"/>
</dbReference>
<accession>A0A8C9F8Y8</accession>
<protein>
    <recommendedName>
        <fullName evidence="1">Inhibitor of growth protein N-terminal histone-binding domain-containing protein</fullName>
    </recommendedName>
</protein>
<dbReference type="InterPro" id="IPR024610">
    <property type="entry name" value="ING_N_histone-binding"/>
</dbReference>
<sequence length="73" mass="7788">MLAGPQLVAGPAAPGGERARLLSLYVQDYLECVESLPLDIQRNVSLLREVDTRCQGGLWDPASAAGPRPPFLA</sequence>
<evidence type="ECO:0000259" key="1">
    <source>
        <dbReference type="Pfam" id="PF12998"/>
    </source>
</evidence>
<keyword evidence="3" id="KW-1185">Reference proteome</keyword>
<reference evidence="2" key="2">
    <citation type="submission" date="2025-09" db="UniProtKB">
        <authorList>
            <consortium name="Ensembl"/>
        </authorList>
    </citation>
    <scope>IDENTIFICATION</scope>
</reference>
<evidence type="ECO:0000313" key="2">
    <source>
        <dbReference type="Ensembl" id="ENSPSTP00000012403.1"/>
    </source>
</evidence>
<organism evidence="2 3">
    <name type="scientific">Pavo cristatus</name>
    <name type="common">Indian peafowl</name>
    <name type="synonym">Blue peafowl</name>
    <dbReference type="NCBI Taxonomy" id="9049"/>
    <lineage>
        <taxon>Eukaryota</taxon>
        <taxon>Metazoa</taxon>
        <taxon>Chordata</taxon>
        <taxon>Craniata</taxon>
        <taxon>Vertebrata</taxon>
        <taxon>Euteleostomi</taxon>
        <taxon>Archelosauria</taxon>
        <taxon>Archosauria</taxon>
        <taxon>Dinosauria</taxon>
        <taxon>Saurischia</taxon>
        <taxon>Theropoda</taxon>
        <taxon>Coelurosauria</taxon>
        <taxon>Aves</taxon>
        <taxon>Neognathae</taxon>
        <taxon>Galloanserae</taxon>
        <taxon>Galliformes</taxon>
        <taxon>Phasianidae</taxon>
        <taxon>Phasianinae</taxon>
        <taxon>Pavo</taxon>
    </lineage>
</organism>
<feature type="domain" description="Inhibitor of growth protein N-terminal histone-binding" evidence="1">
    <location>
        <begin position="25"/>
        <end position="55"/>
    </location>
</feature>
<dbReference type="Gene3D" id="6.10.140.1740">
    <property type="match status" value="1"/>
</dbReference>
<dbReference type="Proteomes" id="UP000694428">
    <property type="component" value="Unplaced"/>
</dbReference>
<dbReference type="Pfam" id="PF12998">
    <property type="entry name" value="ING"/>
    <property type="match status" value="1"/>
</dbReference>
<name>A0A8C9F8Y8_PAVCR</name>
<evidence type="ECO:0000313" key="3">
    <source>
        <dbReference type="Proteomes" id="UP000694428"/>
    </source>
</evidence>
<reference evidence="2" key="1">
    <citation type="submission" date="2025-08" db="UniProtKB">
        <authorList>
            <consortium name="Ensembl"/>
        </authorList>
    </citation>
    <scope>IDENTIFICATION</scope>
</reference>
<dbReference type="AlphaFoldDB" id="A0A8C9F8Y8"/>
<proteinExistence type="predicted"/>